<dbReference type="InterPro" id="IPR050955">
    <property type="entry name" value="Plant_Biomass_Hydrol_Est"/>
</dbReference>
<dbReference type="Gene3D" id="2.60.40.10">
    <property type="entry name" value="Immunoglobulins"/>
    <property type="match status" value="1"/>
</dbReference>
<dbReference type="InterPro" id="IPR029058">
    <property type="entry name" value="AB_hydrolase_fold"/>
</dbReference>
<dbReference type="Pfam" id="PF00041">
    <property type="entry name" value="fn3"/>
    <property type="match status" value="1"/>
</dbReference>
<dbReference type="SUPFAM" id="SSF53474">
    <property type="entry name" value="alpha/beta-Hydrolases"/>
    <property type="match status" value="2"/>
</dbReference>
<dbReference type="PANTHER" id="PTHR43037">
    <property type="entry name" value="UNNAMED PRODUCT-RELATED"/>
    <property type="match status" value="1"/>
</dbReference>
<feature type="domain" description="Fibronectin type-III" evidence="4">
    <location>
        <begin position="432"/>
        <end position="515"/>
    </location>
</feature>
<keyword evidence="2" id="KW-0378">Hydrolase</keyword>
<dbReference type="SMART" id="SM00060">
    <property type="entry name" value="FN3"/>
    <property type="match status" value="1"/>
</dbReference>
<dbReference type="SUPFAM" id="SSF49265">
    <property type="entry name" value="Fibronectin type III"/>
    <property type="match status" value="1"/>
</dbReference>
<keyword evidence="6" id="KW-1185">Reference proteome</keyword>
<evidence type="ECO:0000256" key="1">
    <source>
        <dbReference type="ARBA" id="ARBA00022729"/>
    </source>
</evidence>
<evidence type="ECO:0000256" key="2">
    <source>
        <dbReference type="ARBA" id="ARBA00022801"/>
    </source>
</evidence>
<dbReference type="CDD" id="cd00063">
    <property type="entry name" value="FN3"/>
    <property type="match status" value="1"/>
</dbReference>
<proteinExistence type="predicted"/>
<dbReference type="Pfam" id="PF10503">
    <property type="entry name" value="Esterase_PHB"/>
    <property type="match status" value="1"/>
</dbReference>
<dbReference type="PROSITE" id="PS50853">
    <property type="entry name" value="FN3"/>
    <property type="match status" value="1"/>
</dbReference>
<gene>
    <name evidence="5" type="ORF">SR858_17150</name>
</gene>
<dbReference type="Gene3D" id="3.40.50.1820">
    <property type="entry name" value="alpha/beta hydrolase"/>
    <property type="match status" value="1"/>
</dbReference>
<dbReference type="GeneID" id="43162112"/>
<accession>A0ABZ0XU71</accession>
<evidence type="ECO:0000259" key="4">
    <source>
        <dbReference type="PROSITE" id="PS50853"/>
    </source>
</evidence>
<dbReference type="InterPro" id="IPR003961">
    <property type="entry name" value="FN3_dom"/>
</dbReference>
<dbReference type="InterPro" id="IPR036116">
    <property type="entry name" value="FN3_sf"/>
</dbReference>
<dbReference type="Proteomes" id="UP001326110">
    <property type="component" value="Chromosome"/>
</dbReference>
<name>A0ABZ0XU71_9BURK</name>
<dbReference type="RefSeq" id="WP_019920212.1">
    <property type="nucleotide sequence ID" value="NZ_CP140152.1"/>
</dbReference>
<dbReference type="EMBL" id="CP140152">
    <property type="protein sequence ID" value="WQH02786.1"/>
    <property type="molecule type" value="Genomic_DNA"/>
</dbReference>
<dbReference type="NCBIfam" id="TIGR01840">
    <property type="entry name" value="esterase_phb"/>
    <property type="match status" value="1"/>
</dbReference>
<evidence type="ECO:0000313" key="6">
    <source>
        <dbReference type="Proteomes" id="UP001326110"/>
    </source>
</evidence>
<evidence type="ECO:0000313" key="5">
    <source>
        <dbReference type="EMBL" id="WQH02786.1"/>
    </source>
</evidence>
<reference evidence="5 6" key="1">
    <citation type="submission" date="2023-11" db="EMBL/GenBank/DDBJ databases">
        <title>MicrobeMod: A computational toolkit for identifying prokaryotic methylation and restriction-modification with nanopore sequencing.</title>
        <authorList>
            <person name="Crits-Christoph A."/>
            <person name="Kang S.C."/>
            <person name="Lee H."/>
            <person name="Ostrov N."/>
        </authorList>
    </citation>
    <scope>NUCLEOTIDE SEQUENCE [LARGE SCALE GENOMIC DNA]</scope>
    <source>
        <strain evidence="5 6">ATCC 25935</strain>
    </source>
</reference>
<dbReference type="PANTHER" id="PTHR43037:SF1">
    <property type="entry name" value="BLL1128 PROTEIN"/>
    <property type="match status" value="1"/>
</dbReference>
<sequence length="578" mass="59452">MTHHLQRTLWHALVCILLCWAWPSWSATPGPGKWSAQQTWAADTANGGNLTGFFYWPASEPKIGGKRALVLVLHGCKQTAAGDVINGTDGGYNWAAMGDQYGAVILAPNATGNVYYNHCWDYANTSHSRTSGGHDKVLLDLVDRFVKDPQYAIDPNQVYVTGLSSGGGQTMVMGCLAPDVFAGMGINAGPTPGTTTLQIGSVPSGYTSDTAASRCKAMAGSAASKFSTQIAGAIWGTFDYTVGQAYGPLATEAMRKIYGGSFTPAPAETVAGGGTNIPYRDSNGKVRTHEITVAGMGHSWPAGKGGQNVNFVDNTKVNYPAFVMDFWYKNNLRVGESTGPEMTACSAAAISTTSASVSGAATGNVSNYTVVLSGPTAVNDSTAGSGANFNKTYNLAAGNYSGTVTATDTANRTSAACNITQFSVGSEPALTPPTGIAAGAVTDTTVALTWNAAGAATGYNVYVNGSRVTSSPVAGTSYTVGALTANTSYTITVTSVGNGGESAQSAPLTVTTSAGNGGWTCTTVTASNYAHVQAGRATNKFGLAYANGSNDLMGLSSLFFRSTLAQTAEAYYKVGICP</sequence>
<keyword evidence="1 3" id="KW-0732">Signal</keyword>
<feature type="chain" id="PRO_5045584853" evidence="3">
    <location>
        <begin position="27"/>
        <end position="578"/>
    </location>
</feature>
<evidence type="ECO:0000256" key="3">
    <source>
        <dbReference type="SAM" id="SignalP"/>
    </source>
</evidence>
<dbReference type="InterPro" id="IPR010126">
    <property type="entry name" value="Esterase_phb"/>
</dbReference>
<protein>
    <submittedName>
        <fullName evidence="5">PHB depolymerase family esterase</fullName>
    </submittedName>
</protein>
<feature type="signal peptide" evidence="3">
    <location>
        <begin position="1"/>
        <end position="26"/>
    </location>
</feature>
<dbReference type="InterPro" id="IPR013783">
    <property type="entry name" value="Ig-like_fold"/>
</dbReference>
<organism evidence="5 6">
    <name type="scientific">Duganella zoogloeoides</name>
    <dbReference type="NCBI Taxonomy" id="75659"/>
    <lineage>
        <taxon>Bacteria</taxon>
        <taxon>Pseudomonadati</taxon>
        <taxon>Pseudomonadota</taxon>
        <taxon>Betaproteobacteria</taxon>
        <taxon>Burkholderiales</taxon>
        <taxon>Oxalobacteraceae</taxon>
        <taxon>Telluria group</taxon>
        <taxon>Duganella</taxon>
    </lineage>
</organism>